<keyword evidence="3" id="KW-0064">Aspartyl protease</keyword>
<dbReference type="PROSITE" id="PS50158">
    <property type="entry name" value="ZF_CCHC"/>
    <property type="match status" value="1"/>
</dbReference>
<keyword evidence="1" id="KW-0645">Protease</keyword>
<dbReference type="GO" id="GO:0008270">
    <property type="term" value="F:zinc ion binding"/>
    <property type="evidence" value="ECO:0007669"/>
    <property type="project" value="UniProtKB-KW"/>
</dbReference>
<feature type="region of interest" description="Disordered" evidence="6">
    <location>
        <begin position="257"/>
        <end position="280"/>
    </location>
</feature>
<dbReference type="InterPro" id="IPR001584">
    <property type="entry name" value="Integrase_cat-core"/>
</dbReference>
<organism evidence="9 10">
    <name type="scientific">Microthlaspi erraticum</name>
    <dbReference type="NCBI Taxonomy" id="1685480"/>
    <lineage>
        <taxon>Eukaryota</taxon>
        <taxon>Viridiplantae</taxon>
        <taxon>Streptophyta</taxon>
        <taxon>Embryophyta</taxon>
        <taxon>Tracheophyta</taxon>
        <taxon>Spermatophyta</taxon>
        <taxon>Magnoliopsida</taxon>
        <taxon>eudicotyledons</taxon>
        <taxon>Gunneridae</taxon>
        <taxon>Pentapetalae</taxon>
        <taxon>rosids</taxon>
        <taxon>malvids</taxon>
        <taxon>Brassicales</taxon>
        <taxon>Brassicaceae</taxon>
        <taxon>Coluteocarpeae</taxon>
        <taxon>Microthlaspi</taxon>
    </lineage>
</organism>
<feature type="region of interest" description="Disordered" evidence="6">
    <location>
        <begin position="42"/>
        <end position="62"/>
    </location>
</feature>
<dbReference type="PROSITE" id="PS50994">
    <property type="entry name" value="INTEGRASE"/>
    <property type="match status" value="1"/>
</dbReference>
<dbReference type="InterPro" id="IPR036875">
    <property type="entry name" value="Znf_CCHC_sf"/>
</dbReference>
<evidence type="ECO:0000256" key="1">
    <source>
        <dbReference type="ARBA" id="ARBA00022670"/>
    </source>
</evidence>
<dbReference type="Gene3D" id="3.30.420.10">
    <property type="entry name" value="Ribonuclease H-like superfamily/Ribonuclease H"/>
    <property type="match status" value="1"/>
</dbReference>
<dbReference type="InterPro" id="IPR013103">
    <property type="entry name" value="RVT_2"/>
</dbReference>
<dbReference type="InterPro" id="IPR036397">
    <property type="entry name" value="RNaseH_sf"/>
</dbReference>
<dbReference type="InterPro" id="IPR043502">
    <property type="entry name" value="DNA/RNA_pol_sf"/>
</dbReference>
<dbReference type="Pfam" id="PF14223">
    <property type="entry name" value="Retrotran_gag_2"/>
    <property type="match status" value="1"/>
</dbReference>
<dbReference type="InterPro" id="IPR012337">
    <property type="entry name" value="RNaseH-like_sf"/>
</dbReference>
<dbReference type="GO" id="GO:0006508">
    <property type="term" value="P:proteolysis"/>
    <property type="evidence" value="ECO:0007669"/>
    <property type="project" value="UniProtKB-KW"/>
</dbReference>
<dbReference type="AlphaFoldDB" id="A0A6D2IC64"/>
<evidence type="ECO:0000256" key="5">
    <source>
        <dbReference type="PROSITE-ProRule" id="PRU00047"/>
    </source>
</evidence>
<name>A0A6D2IC64_9BRAS</name>
<evidence type="ECO:0000256" key="2">
    <source>
        <dbReference type="ARBA" id="ARBA00022723"/>
    </source>
</evidence>
<dbReference type="GO" id="GO:0004190">
    <property type="term" value="F:aspartic-type endopeptidase activity"/>
    <property type="evidence" value="ECO:0007669"/>
    <property type="project" value="UniProtKB-KW"/>
</dbReference>
<dbReference type="SMART" id="SM00343">
    <property type="entry name" value="ZnF_C2HC"/>
    <property type="match status" value="1"/>
</dbReference>
<dbReference type="InterPro" id="IPR025724">
    <property type="entry name" value="GAG-pre-integrase_dom"/>
</dbReference>
<feature type="region of interest" description="Disordered" evidence="6">
    <location>
        <begin position="195"/>
        <end position="238"/>
    </location>
</feature>
<feature type="compositionally biased region" description="Acidic residues" evidence="6">
    <location>
        <begin position="789"/>
        <end position="798"/>
    </location>
</feature>
<sequence length="1034" mass="117974">MSTSRGEVEKFDGHGDYILWKDMLLAHIDLLGLSRALEESDSITATPSGKETAEKAEKDETFAEKKRKARSAIVLCITERVQRKVRKEVTAAAMLRALDRLYLAKALPNRIYLKQKLYGFKMSESSTIEKNIDDFLQLVDELENVGATVSDEDQAILLLMSLPRQFDHLRDTLRYSNRATLTLDEVVAAVNSKELDFGSSPKSSKSQAEGLCVREKGEQRGRGERKEKHSKQQRSRSKSKNRKACWICEEEGHFKNNCPNRNKSQSKSKDSSSSRGEAAMVTANKNDSTGLYVSEALHSTDISLENVWVMDTGCSYHMTYKKEWFEDLKEDVGGSVRMGNKTTSKVKGIGNVRIRNEDGSTVLLTHVRYIPEMDRNLLSIGTMEEHGCSFESKEGILQIKDGNRTLLTGKRHDKLYILQGKPENGHSCVTEKRPDETVLWHMRLGHMSQKNMDLLVKKGLLDRKKISTLEMCEDCVYGKAKRVSFAADTQDTKDKLDYIHSDLWGAPSVPLSLGKCQYFISFIDDYTRKTWVYFLKHKDEAYGTFVEWSIMIENQAERKIKILRTDNGLEFCNLQFNNFCKEKGIVRHRTCAYTSQQNGVAERMNRTIMEKVRSMLSDSGLPKTFWAEATNIAVTLINKTPSSAINFEIPDRKWSGRAPVYSYLRRFGCVAFVHSDEGKLTPRAKKGVLMGYPEGVKGYRVWLLEEKKCTISRNIIFQENAVYKDVLKKGKEASGDQSEESGSLLLDIDLEETEDMTLGGDLSEETGSLGDLSTTQGSETAQDTQQSGDDQDAVDLETESPQSYLLARDRERREVRATRRYDIEGYFGEDCDDEGDYFYAECLITTVDGDALEPANFREAMSDEDWLLWKEVADEEMKSLLKNFTWTIVTRPKGQRVISCRWIFRRKPGILGVEMPRHKARLVAKGYAQREGIDYTDIYAPVVRHVSIRILLAIVIEEDLEFEQLDVKTAFLHGELDEKIYMEPPEGFEDQFEPDQVCLLNKSLYGLKQSPRKWNQKFDSFMIEIGFEKSLRDS</sequence>
<feature type="compositionally biased region" description="Basic residues" evidence="6">
    <location>
        <begin position="228"/>
        <end position="238"/>
    </location>
</feature>
<dbReference type="SUPFAM" id="SSF57756">
    <property type="entry name" value="Retrovirus zinc finger-like domains"/>
    <property type="match status" value="1"/>
</dbReference>
<dbReference type="Pfam" id="PF07727">
    <property type="entry name" value="RVT_2"/>
    <property type="match status" value="1"/>
</dbReference>
<dbReference type="SUPFAM" id="SSF53098">
    <property type="entry name" value="Ribonuclease H-like"/>
    <property type="match status" value="1"/>
</dbReference>
<feature type="domain" description="CCHC-type" evidence="7">
    <location>
        <begin position="245"/>
        <end position="260"/>
    </location>
</feature>
<dbReference type="InterPro" id="IPR054722">
    <property type="entry name" value="PolX-like_BBD"/>
</dbReference>
<feature type="region of interest" description="Disordered" evidence="6">
    <location>
        <begin position="759"/>
        <end position="803"/>
    </location>
</feature>
<dbReference type="Pfam" id="PF25597">
    <property type="entry name" value="SH3_retrovirus"/>
    <property type="match status" value="1"/>
</dbReference>
<evidence type="ECO:0000256" key="4">
    <source>
        <dbReference type="ARBA" id="ARBA00022801"/>
    </source>
</evidence>
<dbReference type="GO" id="GO:0015074">
    <property type="term" value="P:DNA integration"/>
    <property type="evidence" value="ECO:0007669"/>
    <property type="project" value="InterPro"/>
</dbReference>
<dbReference type="InterPro" id="IPR039537">
    <property type="entry name" value="Retrotran_Ty1/copia-like"/>
</dbReference>
<feature type="compositionally biased region" description="Basic and acidic residues" evidence="6">
    <location>
        <begin position="212"/>
        <end position="227"/>
    </location>
</feature>
<dbReference type="Pfam" id="PF22936">
    <property type="entry name" value="Pol_BBD"/>
    <property type="match status" value="1"/>
</dbReference>
<evidence type="ECO:0000256" key="6">
    <source>
        <dbReference type="SAM" id="MobiDB-lite"/>
    </source>
</evidence>
<keyword evidence="10" id="KW-1185">Reference proteome</keyword>
<reference evidence="9" key="1">
    <citation type="submission" date="2020-01" db="EMBL/GenBank/DDBJ databases">
        <authorList>
            <person name="Mishra B."/>
        </authorList>
    </citation>
    <scope>NUCLEOTIDE SEQUENCE [LARGE SCALE GENOMIC DNA]</scope>
</reference>
<evidence type="ECO:0000259" key="8">
    <source>
        <dbReference type="PROSITE" id="PS50994"/>
    </source>
</evidence>
<dbReference type="Pfam" id="PF00665">
    <property type="entry name" value="rve"/>
    <property type="match status" value="1"/>
</dbReference>
<keyword evidence="5" id="KW-0862">Zinc</keyword>
<dbReference type="InterPro" id="IPR001878">
    <property type="entry name" value="Znf_CCHC"/>
</dbReference>
<evidence type="ECO:0000313" key="10">
    <source>
        <dbReference type="Proteomes" id="UP000467841"/>
    </source>
</evidence>
<dbReference type="PANTHER" id="PTHR42648">
    <property type="entry name" value="TRANSPOSASE, PUTATIVE-RELATED"/>
    <property type="match status" value="1"/>
</dbReference>
<dbReference type="Proteomes" id="UP000467841">
    <property type="component" value="Unassembled WGS sequence"/>
</dbReference>
<dbReference type="OrthoDB" id="1109722at2759"/>
<dbReference type="SUPFAM" id="SSF56672">
    <property type="entry name" value="DNA/RNA polymerases"/>
    <property type="match status" value="1"/>
</dbReference>
<proteinExistence type="predicted"/>
<protein>
    <recommendedName>
        <fullName evidence="11">Integrase catalytic domain-containing protein</fullName>
    </recommendedName>
</protein>
<evidence type="ECO:0000259" key="7">
    <source>
        <dbReference type="PROSITE" id="PS50158"/>
    </source>
</evidence>
<evidence type="ECO:0000256" key="3">
    <source>
        <dbReference type="ARBA" id="ARBA00022750"/>
    </source>
</evidence>
<comment type="caution">
    <text evidence="9">The sequence shown here is derived from an EMBL/GenBank/DDBJ whole genome shotgun (WGS) entry which is preliminary data.</text>
</comment>
<keyword evidence="5" id="KW-0863">Zinc-finger</keyword>
<evidence type="ECO:0000313" key="9">
    <source>
        <dbReference type="EMBL" id="CAA7022683.1"/>
    </source>
</evidence>
<keyword evidence="4" id="KW-0378">Hydrolase</keyword>
<dbReference type="Pfam" id="PF13976">
    <property type="entry name" value="gag_pre-integrs"/>
    <property type="match status" value="1"/>
</dbReference>
<gene>
    <name evidence="9" type="ORF">MERR_LOCUS9918</name>
</gene>
<feature type="domain" description="Integrase catalytic" evidence="8">
    <location>
        <begin position="496"/>
        <end position="658"/>
    </location>
</feature>
<dbReference type="EMBL" id="CACVBM020000721">
    <property type="protein sequence ID" value="CAA7022683.1"/>
    <property type="molecule type" value="Genomic_DNA"/>
</dbReference>
<evidence type="ECO:0008006" key="11">
    <source>
        <dbReference type="Google" id="ProtNLM"/>
    </source>
</evidence>
<dbReference type="InterPro" id="IPR057670">
    <property type="entry name" value="SH3_retrovirus"/>
</dbReference>
<dbReference type="PANTHER" id="PTHR42648:SF28">
    <property type="entry name" value="TRANSPOSON-ENCODED PROTEIN WITH RIBONUCLEASE H-LIKE AND RETROVIRUS ZINC FINGER-LIKE DOMAINS"/>
    <property type="match status" value="1"/>
</dbReference>
<accession>A0A6D2IC64</accession>
<dbReference type="GO" id="GO:0003676">
    <property type="term" value="F:nucleic acid binding"/>
    <property type="evidence" value="ECO:0007669"/>
    <property type="project" value="InterPro"/>
</dbReference>
<feature type="compositionally biased region" description="Basic and acidic residues" evidence="6">
    <location>
        <begin position="51"/>
        <end position="62"/>
    </location>
</feature>
<keyword evidence="2" id="KW-0479">Metal-binding</keyword>
<feature type="compositionally biased region" description="Polar residues" evidence="6">
    <location>
        <begin position="771"/>
        <end position="788"/>
    </location>
</feature>